<dbReference type="OrthoDB" id="580979at2"/>
<feature type="compositionally biased region" description="Acidic residues" evidence="1">
    <location>
        <begin position="168"/>
        <end position="182"/>
    </location>
</feature>
<evidence type="ECO:0000256" key="1">
    <source>
        <dbReference type="SAM" id="MobiDB-lite"/>
    </source>
</evidence>
<protein>
    <recommendedName>
        <fullName evidence="4">DGQHR domain-containing protein</fullName>
    </recommendedName>
</protein>
<proteinExistence type="predicted"/>
<dbReference type="Proteomes" id="UP000198937">
    <property type="component" value="Unassembled WGS sequence"/>
</dbReference>
<feature type="compositionally biased region" description="Polar residues" evidence="1">
    <location>
        <begin position="188"/>
        <end position="197"/>
    </location>
</feature>
<evidence type="ECO:0008006" key="4">
    <source>
        <dbReference type="Google" id="ProtNLM"/>
    </source>
</evidence>
<organism evidence="2 3">
    <name type="scientific">Micromonospora yangpuensis</name>
    <dbReference type="NCBI Taxonomy" id="683228"/>
    <lineage>
        <taxon>Bacteria</taxon>
        <taxon>Bacillati</taxon>
        <taxon>Actinomycetota</taxon>
        <taxon>Actinomycetes</taxon>
        <taxon>Micromonosporales</taxon>
        <taxon>Micromonosporaceae</taxon>
        <taxon>Micromonospora</taxon>
    </lineage>
</organism>
<sequence length="579" mass="65174">MPEYRYPAYRTYQADGGKPLVLFSAPAVDIDKWAGVPQRLRVEGHENIGFQRDKTDDRVDEIAAFFSDPRNVVQNPLLAAQQDLANVSFEPGDGGNEQTQFGDIVIRTDGLREQSMLELLQGLAAHLRNRFPHLADRTPEDERIADLIAQVQSDYGHRLPSEAGDSTLEGDDPDDSQDDDDKEAAGQGTDTGPNWNAATMLSESTNLTDFYLEVLARLEVLRRTGLDGADDELLGFHRDAVLAYLLPVVLVDGQHRLRGAVKAAEIKANDDANQDRVLASLEEGVAPANVNELILREQSRRLPVSLLMDPSPAEHVFQFVVVNQKATPLSDALLGTIVATSLGDHEVEEIGQRLRDAKIKFDDSRAIAYLTRDPNSPFYGLVKTGVNDDRNVSLQWSVLRGLIRIFRDLTGGRQYGLKNDHAALWCKKCLPQSEYVAGATTQRERKKIWGASEGPWLEVFAHFYTRVRDDFADTDPAAPNAWGSTRDSNLYNKVSLTILAADFFKFLHNARRTLSSRADVDAAFNDWISPERGRKYFNRHWEFNGYKKDNDRVKKELATLWFEYRENPDRLPPLSNFQF</sequence>
<dbReference type="EMBL" id="FMIA01000002">
    <property type="protein sequence ID" value="SCL48559.1"/>
    <property type="molecule type" value="Genomic_DNA"/>
</dbReference>
<dbReference type="AlphaFoldDB" id="A0A1C6U3W5"/>
<evidence type="ECO:0000313" key="3">
    <source>
        <dbReference type="Proteomes" id="UP000198937"/>
    </source>
</evidence>
<evidence type="ECO:0000313" key="2">
    <source>
        <dbReference type="EMBL" id="SCL48559.1"/>
    </source>
</evidence>
<dbReference type="RefSeq" id="WP_139135572.1">
    <property type="nucleotide sequence ID" value="NZ_BMMJ01000001.1"/>
</dbReference>
<keyword evidence="3" id="KW-1185">Reference proteome</keyword>
<gene>
    <name evidence="2" type="ORF">GA0070617_0910</name>
</gene>
<name>A0A1C6U3W5_9ACTN</name>
<accession>A0A1C6U3W5</accession>
<feature type="region of interest" description="Disordered" evidence="1">
    <location>
        <begin position="155"/>
        <end position="197"/>
    </location>
</feature>
<reference evidence="2 3" key="1">
    <citation type="submission" date="2016-06" db="EMBL/GenBank/DDBJ databases">
        <authorList>
            <person name="Kjaerup R.B."/>
            <person name="Dalgaard T.S."/>
            <person name="Juul-Madsen H.R."/>
        </authorList>
    </citation>
    <scope>NUCLEOTIDE SEQUENCE [LARGE SCALE GENOMIC DNA]</scope>
    <source>
        <strain evidence="2 3">DSM 45577</strain>
    </source>
</reference>